<evidence type="ECO:0000313" key="3">
    <source>
        <dbReference type="Proteomes" id="UP001177003"/>
    </source>
</evidence>
<feature type="region of interest" description="Disordered" evidence="1">
    <location>
        <begin position="95"/>
        <end position="116"/>
    </location>
</feature>
<accession>A0AA36E9S2</accession>
<evidence type="ECO:0000313" key="2">
    <source>
        <dbReference type="EMBL" id="CAI9286300.1"/>
    </source>
</evidence>
<sequence>MWHTRPICILNYKKKNMKKQMLWEDTPGIINDLMINPKTIKGGTIIKEWVIKQDNHLHTNKDHHFNLRISSQDSHNIHLNKRVCLIDQEKEEEDIMVKKSSNEEENNEKSNTKKPATNKVKYSPVALFLERLVSTKKEREERTLSKTGVIIQLVDRSIVHPNGLLDDVPFLKTAKTKIDVYNGTQSMKFDKEVIGFNIFEENRYPSKNIGFNGIGILIKVKFQELEEFQNKTFKNSYIYKNKSKTFHDKCLSRSKGFKSNLGEVFYKEEGKILPLLVYSIIEELNFS</sequence>
<protein>
    <submittedName>
        <fullName evidence="2">Uncharacterized protein</fullName>
    </submittedName>
</protein>
<proteinExistence type="predicted"/>
<dbReference type="AlphaFoldDB" id="A0AA36E9S2"/>
<reference evidence="2" key="1">
    <citation type="submission" date="2023-04" db="EMBL/GenBank/DDBJ databases">
        <authorList>
            <person name="Vijverberg K."/>
            <person name="Xiong W."/>
            <person name="Schranz E."/>
        </authorList>
    </citation>
    <scope>NUCLEOTIDE SEQUENCE</scope>
</reference>
<evidence type="ECO:0000256" key="1">
    <source>
        <dbReference type="SAM" id="MobiDB-lite"/>
    </source>
</evidence>
<name>A0AA36E9S2_LACSI</name>
<organism evidence="2 3">
    <name type="scientific">Lactuca saligna</name>
    <name type="common">Willowleaf lettuce</name>
    <dbReference type="NCBI Taxonomy" id="75948"/>
    <lineage>
        <taxon>Eukaryota</taxon>
        <taxon>Viridiplantae</taxon>
        <taxon>Streptophyta</taxon>
        <taxon>Embryophyta</taxon>
        <taxon>Tracheophyta</taxon>
        <taxon>Spermatophyta</taxon>
        <taxon>Magnoliopsida</taxon>
        <taxon>eudicotyledons</taxon>
        <taxon>Gunneridae</taxon>
        <taxon>Pentapetalae</taxon>
        <taxon>asterids</taxon>
        <taxon>campanulids</taxon>
        <taxon>Asterales</taxon>
        <taxon>Asteraceae</taxon>
        <taxon>Cichorioideae</taxon>
        <taxon>Cichorieae</taxon>
        <taxon>Lactucinae</taxon>
        <taxon>Lactuca</taxon>
    </lineage>
</organism>
<keyword evidence="3" id="KW-1185">Reference proteome</keyword>
<dbReference type="EMBL" id="OX465081">
    <property type="protein sequence ID" value="CAI9286300.1"/>
    <property type="molecule type" value="Genomic_DNA"/>
</dbReference>
<feature type="compositionally biased region" description="Basic and acidic residues" evidence="1">
    <location>
        <begin position="95"/>
        <end position="111"/>
    </location>
</feature>
<dbReference type="Proteomes" id="UP001177003">
    <property type="component" value="Chromosome 5"/>
</dbReference>
<gene>
    <name evidence="2" type="ORF">LSALG_LOCUS25727</name>
</gene>